<reference evidence="2" key="1">
    <citation type="submission" date="2018-06" db="EMBL/GenBank/DDBJ databases">
        <authorList>
            <person name="Zhirakovskaya E."/>
        </authorList>
    </citation>
    <scope>NUCLEOTIDE SEQUENCE</scope>
</reference>
<name>A0A3B0TRI0_9ZZZZ</name>
<accession>A0A3B0TRI0</accession>
<dbReference type="EMBL" id="UOEN01000434">
    <property type="protein sequence ID" value="VAW18793.1"/>
    <property type="molecule type" value="Genomic_DNA"/>
</dbReference>
<evidence type="ECO:0000259" key="1">
    <source>
        <dbReference type="Pfam" id="PF00144"/>
    </source>
</evidence>
<evidence type="ECO:0000313" key="2">
    <source>
        <dbReference type="EMBL" id="VAW18793.1"/>
    </source>
</evidence>
<dbReference type="AlphaFoldDB" id="A0A3B0TRI0"/>
<gene>
    <name evidence="2" type="ORF">MNBD_BACTEROID05-703</name>
</gene>
<feature type="domain" description="Beta-lactamase-related" evidence="1">
    <location>
        <begin position="45"/>
        <end position="138"/>
    </location>
</feature>
<dbReference type="Gene3D" id="3.40.710.10">
    <property type="entry name" value="DD-peptidase/beta-lactamase superfamily"/>
    <property type="match status" value="1"/>
</dbReference>
<sequence>MKKLITCILFYFILFYFQNSNALALNIKQLETKIDALIPPEINDTTPGLVIGIVQNGKLIFSKGYGLANITYGIPNDPKMVYNIGSVSKQFLGYAFAMLHVQGVLNLDDPVSKYLDNWPEFKYKVTLRHLLSHTSGYREAYTLSILAGRVIGVDRLSR</sequence>
<protein>
    <submittedName>
        <fullName evidence="2">Beta-lactamase class C-like and penicillin binding proteins (PBPs) superfamily</fullName>
    </submittedName>
</protein>
<dbReference type="InterPro" id="IPR050491">
    <property type="entry name" value="AmpC-like"/>
</dbReference>
<dbReference type="PANTHER" id="PTHR46825:SF9">
    <property type="entry name" value="BETA-LACTAMASE-RELATED DOMAIN-CONTAINING PROTEIN"/>
    <property type="match status" value="1"/>
</dbReference>
<dbReference type="InterPro" id="IPR001466">
    <property type="entry name" value="Beta-lactam-related"/>
</dbReference>
<dbReference type="PANTHER" id="PTHR46825">
    <property type="entry name" value="D-ALANYL-D-ALANINE-CARBOXYPEPTIDASE/ENDOPEPTIDASE AMPH"/>
    <property type="match status" value="1"/>
</dbReference>
<proteinExistence type="predicted"/>
<dbReference type="SUPFAM" id="SSF56601">
    <property type="entry name" value="beta-lactamase/transpeptidase-like"/>
    <property type="match status" value="1"/>
</dbReference>
<dbReference type="InterPro" id="IPR012338">
    <property type="entry name" value="Beta-lactam/transpept-like"/>
</dbReference>
<organism evidence="2">
    <name type="scientific">hydrothermal vent metagenome</name>
    <dbReference type="NCBI Taxonomy" id="652676"/>
    <lineage>
        <taxon>unclassified sequences</taxon>
        <taxon>metagenomes</taxon>
        <taxon>ecological metagenomes</taxon>
    </lineage>
</organism>
<feature type="non-terminal residue" evidence="2">
    <location>
        <position position="158"/>
    </location>
</feature>
<dbReference type="Pfam" id="PF00144">
    <property type="entry name" value="Beta-lactamase"/>
    <property type="match status" value="1"/>
</dbReference>